<gene>
    <name evidence="1" type="ORF">MILVUS5_LOCUS13648</name>
</gene>
<comment type="caution">
    <text evidence="1">The sequence shown here is derived from an EMBL/GenBank/DDBJ whole genome shotgun (WGS) entry which is preliminary data.</text>
</comment>
<proteinExistence type="predicted"/>
<reference evidence="1" key="1">
    <citation type="submission" date="2023-10" db="EMBL/GenBank/DDBJ databases">
        <authorList>
            <person name="Rodriguez Cubillos JULIANA M."/>
            <person name="De Vega J."/>
        </authorList>
    </citation>
    <scope>NUCLEOTIDE SEQUENCE</scope>
</reference>
<evidence type="ECO:0000313" key="1">
    <source>
        <dbReference type="EMBL" id="CAJ2644674.1"/>
    </source>
</evidence>
<accession>A0ACB0JIL7</accession>
<keyword evidence="2" id="KW-1185">Reference proteome</keyword>
<evidence type="ECO:0000313" key="2">
    <source>
        <dbReference type="Proteomes" id="UP001177021"/>
    </source>
</evidence>
<sequence>MDVSANREWMYNRVLPDGVGLTNTFYEGVEFFILHACGLDQFKNEGTIRCPCLICDCRRSETPNEVMNHLYKKGFRKNYFYWTSHGEERPASIPITHPPPSVYGRSGCGENLRSYERMVMDAAGPSFADNHEQSMEETPNDKTQAFFDLLSAAQSPLFEGCTSHSELSASLQLLTIKAKHNISQEAFNKIVDFCKEALPSDNCMPPNYYRQKKMVERLGLNYEKIDCCVNGCMLFYNHDINDKSCRFCKEERYTLKKTSCNKVKEVARERMWYLPLALRLQRLYASPATSSNMRWHAGDVPEEGVLIHPSDGEAWKHFDRTYPNFAEETRNVRLRLCSNGFSPFNISGKPYSCWPVIVTPYNLPPSMCMKEEYLFLTLIIPGPKNPKGKIDVFLQPLIYELKLLWHSGVTKYDVSLSQNFQMKAALIWTINDFPAYGMLSGWSTTGKLSCPYCMEQTKGKILTHRKKASFFDCHRRFLPMDHPYRRNKNNFTKNKQEYAPPPQFRCGDEVWERVSVIPKAPESGLRRQDDYGEKHHWTKQSIFWDLPYWRTNHIRHNLDGMHVEKNVFDNEFYIVRDIKEKTKDNVKARRDIHDLCRRPELELVDLGNGKVKKPTALYTLSASQRKCVCEWVLQLKFPDGDASNIRKCVDLRTGKLLGMKSHDCHIFMERLLPVAFSSLPEKIWNPLVELSHFFRDLCSTTLKADHLEQMEKNMPIILCKLERIFPPGFFNSMEHVPIHLALEAKLGGPVHYRWMYPFERFLHTLKDKVGNKARPEGSICEAYILQETATFSSYYFESHIRSRRTRVPRNDEGCEDQLVQPISIFNQHGRAAGLQRRKIIEEKEKNAAHLHVLLNCEEVEPYQDLFVENLRLVRPNISDVDVDRYIENEFPVWFKHHVHQSNNTTHSQFIHDIAWGALNIVYTWPIYFVNGFKFHTSSWSEGKSTANNGVCVKGTDYGQCQNDYYGTLDEIVQLEYPGEPIKRVVLFKCLWYDPTSNIGTRVHKHHGIVEVNSQRRYSKYEPFILAQQATQVYYTPYPEKRRDNSSWLVVFKTKSRSTIDARGLEISPPRAYLVENMQVLLVIVEVEQIGNLGDDDNTFEEVDCIPTNNTNSESKASDDEMENEILEEDFDDSDSTNEDMLGIGKPRGRPKGSGGKGNGKTVPTISTSLEQRNTTKHTTPVVHTSSWSSATNSGAPLNNDHISSILSNLQQRNTIKHTTPVVNTSSRSSATNSGAPLNTDHIPSIHSNL</sequence>
<protein>
    <submittedName>
        <fullName evidence="1">Uncharacterized protein</fullName>
    </submittedName>
</protein>
<organism evidence="1 2">
    <name type="scientific">Trifolium pratense</name>
    <name type="common">Red clover</name>
    <dbReference type="NCBI Taxonomy" id="57577"/>
    <lineage>
        <taxon>Eukaryota</taxon>
        <taxon>Viridiplantae</taxon>
        <taxon>Streptophyta</taxon>
        <taxon>Embryophyta</taxon>
        <taxon>Tracheophyta</taxon>
        <taxon>Spermatophyta</taxon>
        <taxon>Magnoliopsida</taxon>
        <taxon>eudicotyledons</taxon>
        <taxon>Gunneridae</taxon>
        <taxon>Pentapetalae</taxon>
        <taxon>rosids</taxon>
        <taxon>fabids</taxon>
        <taxon>Fabales</taxon>
        <taxon>Fabaceae</taxon>
        <taxon>Papilionoideae</taxon>
        <taxon>50 kb inversion clade</taxon>
        <taxon>NPAAA clade</taxon>
        <taxon>Hologalegina</taxon>
        <taxon>IRL clade</taxon>
        <taxon>Trifolieae</taxon>
        <taxon>Trifolium</taxon>
    </lineage>
</organism>
<dbReference type="Proteomes" id="UP001177021">
    <property type="component" value="Unassembled WGS sequence"/>
</dbReference>
<dbReference type="EMBL" id="CASHSV030000044">
    <property type="protein sequence ID" value="CAJ2644674.1"/>
    <property type="molecule type" value="Genomic_DNA"/>
</dbReference>
<name>A0ACB0JIL7_TRIPR</name>